<accession>A0A212DAK6</accession>
<keyword evidence="4" id="KW-0653">Protein transport</keyword>
<dbReference type="GO" id="GO:0017056">
    <property type="term" value="F:structural constituent of nuclear pore"/>
    <property type="evidence" value="ECO:0007669"/>
    <property type="project" value="InterPro"/>
</dbReference>
<evidence type="ECO:0000256" key="8">
    <source>
        <dbReference type="SAM" id="Coils"/>
    </source>
</evidence>
<evidence type="ECO:0000256" key="1">
    <source>
        <dbReference type="ARBA" id="ARBA00004567"/>
    </source>
</evidence>
<evidence type="ECO:0000313" key="9">
    <source>
        <dbReference type="EMBL" id="OWK15226.1"/>
    </source>
</evidence>
<keyword evidence="8" id="KW-0175">Coiled coil</keyword>
<feature type="coiled-coil region" evidence="8">
    <location>
        <begin position="713"/>
        <end position="751"/>
    </location>
</feature>
<dbReference type="Proteomes" id="UP000242450">
    <property type="component" value="Chromosome 5"/>
</dbReference>
<dbReference type="AlphaFoldDB" id="A0A212DAK6"/>
<dbReference type="OrthoDB" id="341482at2759"/>
<sequence>MAGAEGGPGDGELWQTWLPNHAVFLRLREGLKNQSSAETKKPASSLPSSPPLPPQLLTRNLVLGLGGELFLWDPEDSSFLVVRLRGPSGVGEEPSLSQYQRLLCINPPLFEIYQVLLSPTQHHVALIGIKGLMILELPKRWGKNSEFEGGKSTVNCSTTPVAERFFTSSTSLTLKHAAWYPSEMLDPHIVLLTSDNVIRIYSLREPQTPTKVIVLSEAEEESLILNKGRAYTASLGETAVAFDFGPLSAVPKHIFGQKGKEEVAAYPLYILYDNGETFLTYISLLQSPGSVGKLLGPLPMHPAAEDNYGYDACAVLCLPCVPNILVIATESGMLYHCVVLEGEEEDDQTSEKSWDCRADLVPSLYVFECVELELALRLASGEDDPFDSDFSCPIKLHRDPKCPSRYHCTHEAGVHSVGLTWIHKLHKFLGQPAPIRGFWIVPDILGPTMICITSTYECLVRPLLSTVHPASPPLLCTREDVEVAESPLRILAETPDSFEKHIRSILQPVSFHILFTMLELEETQGTFNQLVRTEEGNRYQEAFEKNKQQVCFTQLRKLMIEFFLRSSEKDMAPPPEECLQLISRATQVFREQYILKQDLAKEEIQRRVKLLCDQKKKQLEDLNYCREERMKKVLHSFHSQLPVLSDSERDMKKELQLIPDQLRHLGNAIKQLISRATQVFREQYILKQDLAKEEIQRRVKLLCDQKKKQLEDLNYCREERKSLREMAERLADKYEEAKEKQEDIMNRMKKVLHSFHSQLPVLSDSERDMKKELQLIPDQLRHLGNAIKQVTMKKDYQQRKMEKVLSPQKPTITLSAYQRKCIQSILKEEAELGCAVSRLMSLMG</sequence>
<dbReference type="Pfam" id="PF10168">
    <property type="entry name" value="Nup88"/>
    <property type="match status" value="4"/>
</dbReference>
<protein>
    <submittedName>
        <fullName evidence="9">NUP88</fullName>
    </submittedName>
</protein>
<evidence type="ECO:0000256" key="5">
    <source>
        <dbReference type="ARBA" id="ARBA00023010"/>
    </source>
</evidence>
<dbReference type="InterPro" id="IPR019321">
    <property type="entry name" value="Nucleoporin_Nup88"/>
</dbReference>
<keyword evidence="3" id="KW-0509">mRNA transport</keyword>
<keyword evidence="6" id="KW-0906">Nuclear pore complex</keyword>
<evidence type="ECO:0000256" key="3">
    <source>
        <dbReference type="ARBA" id="ARBA00022816"/>
    </source>
</evidence>
<proteinExistence type="predicted"/>
<name>A0A212DAK6_CEREH</name>
<dbReference type="GO" id="GO:0006406">
    <property type="term" value="P:mRNA export from nucleus"/>
    <property type="evidence" value="ECO:0007669"/>
    <property type="project" value="TreeGrafter"/>
</dbReference>
<reference evidence="9 10" key="1">
    <citation type="journal article" date="2018" name="Mol. Genet. Genomics">
        <title>The red deer Cervus elaphus genome CerEla1.0: sequencing, annotating, genes, and chromosomes.</title>
        <authorList>
            <person name="Bana N.A."/>
            <person name="Nyiri A."/>
            <person name="Nagy J."/>
            <person name="Frank K."/>
            <person name="Nagy T."/>
            <person name="Steger V."/>
            <person name="Schiller M."/>
            <person name="Lakatos P."/>
            <person name="Sugar L."/>
            <person name="Horn P."/>
            <person name="Barta E."/>
            <person name="Orosz L."/>
        </authorList>
    </citation>
    <scope>NUCLEOTIDE SEQUENCE [LARGE SCALE GENOMIC DNA]</scope>
    <source>
        <strain evidence="9">Hungarian</strain>
    </source>
</reference>
<comment type="caution">
    <text evidence="9">The sequence shown here is derived from an EMBL/GenBank/DDBJ whole genome shotgun (WGS) entry which is preliminary data.</text>
</comment>
<dbReference type="GO" id="GO:0006606">
    <property type="term" value="P:protein import into nucleus"/>
    <property type="evidence" value="ECO:0007669"/>
    <property type="project" value="TreeGrafter"/>
</dbReference>
<evidence type="ECO:0000256" key="7">
    <source>
        <dbReference type="ARBA" id="ARBA00023242"/>
    </source>
</evidence>
<dbReference type="EMBL" id="MKHE01000005">
    <property type="protein sequence ID" value="OWK15226.1"/>
    <property type="molecule type" value="Genomic_DNA"/>
</dbReference>
<keyword evidence="2" id="KW-0813">Transport</keyword>
<evidence type="ECO:0000256" key="6">
    <source>
        <dbReference type="ARBA" id="ARBA00023132"/>
    </source>
</evidence>
<dbReference type="GO" id="GO:0000056">
    <property type="term" value="P:ribosomal small subunit export from nucleus"/>
    <property type="evidence" value="ECO:0007669"/>
    <property type="project" value="InterPro"/>
</dbReference>
<dbReference type="GO" id="GO:0005643">
    <property type="term" value="C:nuclear pore"/>
    <property type="evidence" value="ECO:0007669"/>
    <property type="project" value="UniProtKB-SubCell"/>
</dbReference>
<dbReference type="GO" id="GO:0000055">
    <property type="term" value="P:ribosomal large subunit export from nucleus"/>
    <property type="evidence" value="ECO:0007669"/>
    <property type="project" value="InterPro"/>
</dbReference>
<feature type="non-terminal residue" evidence="9">
    <location>
        <position position="844"/>
    </location>
</feature>
<evidence type="ECO:0000256" key="2">
    <source>
        <dbReference type="ARBA" id="ARBA00022448"/>
    </source>
</evidence>
<keyword evidence="7" id="KW-0539">Nucleus</keyword>
<organism evidence="9 10">
    <name type="scientific">Cervus elaphus hippelaphus</name>
    <name type="common">European red deer</name>
    <dbReference type="NCBI Taxonomy" id="46360"/>
    <lineage>
        <taxon>Eukaryota</taxon>
        <taxon>Metazoa</taxon>
        <taxon>Chordata</taxon>
        <taxon>Craniata</taxon>
        <taxon>Vertebrata</taxon>
        <taxon>Euteleostomi</taxon>
        <taxon>Mammalia</taxon>
        <taxon>Eutheria</taxon>
        <taxon>Laurasiatheria</taxon>
        <taxon>Artiodactyla</taxon>
        <taxon>Ruminantia</taxon>
        <taxon>Pecora</taxon>
        <taxon>Cervidae</taxon>
        <taxon>Cervinae</taxon>
        <taxon>Cervus</taxon>
    </lineage>
</organism>
<evidence type="ECO:0000256" key="4">
    <source>
        <dbReference type="ARBA" id="ARBA00022927"/>
    </source>
</evidence>
<dbReference type="PANTHER" id="PTHR13257:SF0">
    <property type="entry name" value="NUCLEAR PORE COMPLEX PROTEIN NUP88"/>
    <property type="match status" value="1"/>
</dbReference>
<gene>
    <name evidence="9" type="ORF">Celaphus_00000905</name>
</gene>
<comment type="subcellular location">
    <subcellularLocation>
        <location evidence="1">Nucleus</location>
        <location evidence="1">Nuclear pore complex</location>
    </subcellularLocation>
</comment>
<evidence type="ECO:0000313" key="10">
    <source>
        <dbReference type="Proteomes" id="UP000242450"/>
    </source>
</evidence>
<keyword evidence="10" id="KW-1185">Reference proteome</keyword>
<dbReference type="InterPro" id="IPR037700">
    <property type="entry name" value="NUP88/NUP82"/>
</dbReference>
<dbReference type="PANTHER" id="PTHR13257">
    <property type="entry name" value="NUCLEOPORIN NUP84-RELATED"/>
    <property type="match status" value="1"/>
</dbReference>
<keyword evidence="5" id="KW-0811">Translocation</keyword>